<protein>
    <recommendedName>
        <fullName evidence="2">GTP cyclohydrolase FolE2</fullName>
        <ecNumber evidence="2">3.5.4.16</ecNumber>
    </recommendedName>
</protein>
<comment type="catalytic activity">
    <reaction evidence="2">
        <text>GTP + H2O = 7,8-dihydroneopterin 3'-triphosphate + formate + H(+)</text>
        <dbReference type="Rhea" id="RHEA:17473"/>
        <dbReference type="ChEBI" id="CHEBI:15377"/>
        <dbReference type="ChEBI" id="CHEBI:15378"/>
        <dbReference type="ChEBI" id="CHEBI:15740"/>
        <dbReference type="ChEBI" id="CHEBI:37565"/>
        <dbReference type="ChEBI" id="CHEBI:58462"/>
        <dbReference type="EC" id="3.5.4.16"/>
    </reaction>
</comment>
<feature type="site" description="May be catalytically important" evidence="2">
    <location>
        <position position="147"/>
    </location>
</feature>
<dbReference type="HAMAP" id="MF_01527_B">
    <property type="entry name" value="GTP_cyclohydrol_B"/>
    <property type="match status" value="1"/>
</dbReference>
<organism evidence="3 4">
    <name type="scientific">Selenobaculum gibii</name>
    <dbReference type="NCBI Taxonomy" id="3054208"/>
    <lineage>
        <taxon>Bacteria</taxon>
        <taxon>Bacillati</taxon>
        <taxon>Bacillota</taxon>
        <taxon>Negativicutes</taxon>
        <taxon>Selenomonadales</taxon>
        <taxon>Selenomonadaceae</taxon>
        <taxon>Selenobaculum</taxon>
    </lineage>
</organism>
<dbReference type="RefSeq" id="WP_147668751.1">
    <property type="nucleotide sequence ID" value="NZ_CP120678.1"/>
</dbReference>
<dbReference type="Proteomes" id="UP001243623">
    <property type="component" value="Chromosome"/>
</dbReference>
<sequence>MKDVQNIFDSRGISIQKVGVNDVHLPFLIKGKNNTSQSVLAKIKFTVDLSKEYKGTHMSRFIEILSEWNQKSIYSNDIESLLDDALEKLSANTVYLQMDFKYFIEKVAPISLKKSVLDLDCSFIAQKAIDENVDFILGVNVPFTSLCPCSKEISKYGAHNQRGLMKVKVKYNASKDLIWIEDLVTALEGQACSPIYPLLKREDEKFVTETAYENPKFVEDVLRDLVITLRTFECINWFDIECENYESIHNHNAYANYTELVK</sequence>
<evidence type="ECO:0000256" key="1">
    <source>
        <dbReference type="ARBA" id="ARBA00022801"/>
    </source>
</evidence>
<evidence type="ECO:0000313" key="3">
    <source>
        <dbReference type="EMBL" id="WIW71920.1"/>
    </source>
</evidence>
<evidence type="ECO:0000313" key="4">
    <source>
        <dbReference type="Proteomes" id="UP001243623"/>
    </source>
</evidence>
<proteinExistence type="inferred from homology"/>
<comment type="pathway">
    <text evidence="2">Cofactor biosynthesis; 7,8-dihydroneopterin triphosphate biosynthesis; 7,8-dihydroneopterin triphosphate from GTP: step 1/1.</text>
</comment>
<keyword evidence="1 2" id="KW-0378">Hydrolase</keyword>
<comment type="function">
    <text evidence="2">Converts GTP to 7,8-dihydroneopterin triphosphate.</text>
</comment>
<dbReference type="PANTHER" id="PTHR36445">
    <property type="entry name" value="GTP CYCLOHYDROLASE MPTA"/>
    <property type="match status" value="1"/>
</dbReference>
<accession>A0A9Y2AHL3</accession>
<name>A0A9Y2AHL3_9FIRM</name>
<dbReference type="NCBIfam" id="NF010200">
    <property type="entry name" value="PRK13674.1-1"/>
    <property type="match status" value="1"/>
</dbReference>
<dbReference type="Gene3D" id="3.10.270.10">
    <property type="entry name" value="Urate Oxidase"/>
    <property type="match status" value="1"/>
</dbReference>
<keyword evidence="4" id="KW-1185">Reference proteome</keyword>
<dbReference type="Pfam" id="PF02649">
    <property type="entry name" value="GCHY-1"/>
    <property type="match status" value="1"/>
</dbReference>
<evidence type="ECO:0000256" key="2">
    <source>
        <dbReference type="HAMAP-Rule" id="MF_01527"/>
    </source>
</evidence>
<dbReference type="EMBL" id="CP120678">
    <property type="protein sequence ID" value="WIW71920.1"/>
    <property type="molecule type" value="Genomic_DNA"/>
</dbReference>
<gene>
    <name evidence="2 3" type="primary">folE2</name>
    <name evidence="3" type="ORF">P3F81_06395</name>
</gene>
<dbReference type="EC" id="3.5.4.16" evidence="2"/>
<dbReference type="GO" id="GO:0046654">
    <property type="term" value="P:tetrahydrofolate biosynthetic process"/>
    <property type="evidence" value="ECO:0007669"/>
    <property type="project" value="UniProtKB-UniRule"/>
</dbReference>
<comment type="similarity">
    <text evidence="2">Belongs to the GTP cyclohydrolase IV family.</text>
</comment>
<dbReference type="PANTHER" id="PTHR36445:SF1">
    <property type="entry name" value="GTP CYCLOHYDROLASE MPTA"/>
    <property type="match status" value="1"/>
</dbReference>
<dbReference type="GO" id="GO:0003934">
    <property type="term" value="F:GTP cyclohydrolase I activity"/>
    <property type="evidence" value="ECO:0007669"/>
    <property type="project" value="UniProtKB-UniRule"/>
</dbReference>
<dbReference type="InterPro" id="IPR003801">
    <property type="entry name" value="GTP_cyclohydrolase_FolE2/MptA"/>
</dbReference>
<dbReference type="InterPro" id="IPR022838">
    <property type="entry name" value="GTP_cyclohydrolase_FolE2"/>
</dbReference>
<reference evidence="3" key="1">
    <citation type="submission" date="2023-03" db="EMBL/GenBank/DDBJ databases">
        <title>Selenobaculum gbiensis gen. nov. sp. nov., a new bacterium isolated from the gut microbiota of IBD patient.</title>
        <authorList>
            <person name="Yeo S."/>
            <person name="Park H."/>
            <person name="Huh C.S."/>
        </authorList>
    </citation>
    <scope>NUCLEOTIDE SEQUENCE</scope>
    <source>
        <strain evidence="3">ICN-92133</strain>
    </source>
</reference>
<dbReference type="AlphaFoldDB" id="A0A9Y2AHL3"/>
<dbReference type="KEGG" id="sgbi:P3F81_06395"/>